<keyword evidence="1" id="KW-0732">Signal</keyword>
<dbReference type="PANTHER" id="PTHR11731:SF193">
    <property type="entry name" value="DIPEPTIDYL PEPTIDASE 9"/>
    <property type="match status" value="1"/>
</dbReference>
<organism evidence="4 5">
    <name type="scientific">Novipirellula herctigrandis</name>
    <dbReference type="NCBI Taxonomy" id="2527986"/>
    <lineage>
        <taxon>Bacteria</taxon>
        <taxon>Pseudomonadati</taxon>
        <taxon>Planctomycetota</taxon>
        <taxon>Planctomycetia</taxon>
        <taxon>Pirellulales</taxon>
        <taxon>Pirellulaceae</taxon>
        <taxon>Novipirellula</taxon>
    </lineage>
</organism>
<dbReference type="PANTHER" id="PTHR11731">
    <property type="entry name" value="PROTEASE FAMILY S9B,C DIPEPTIDYL-PEPTIDASE IV-RELATED"/>
    <property type="match status" value="1"/>
</dbReference>
<reference evidence="4 5" key="1">
    <citation type="submission" date="2019-02" db="EMBL/GenBank/DDBJ databases">
        <title>Deep-cultivation of Planctomycetes and their phenomic and genomic characterization uncovers novel biology.</title>
        <authorList>
            <person name="Wiegand S."/>
            <person name="Jogler M."/>
            <person name="Boedeker C."/>
            <person name="Pinto D."/>
            <person name="Vollmers J."/>
            <person name="Rivas-Marin E."/>
            <person name="Kohn T."/>
            <person name="Peeters S.H."/>
            <person name="Heuer A."/>
            <person name="Rast P."/>
            <person name="Oberbeckmann S."/>
            <person name="Bunk B."/>
            <person name="Jeske O."/>
            <person name="Meyerdierks A."/>
            <person name="Storesund J.E."/>
            <person name="Kallscheuer N."/>
            <person name="Luecker S."/>
            <person name="Lage O.M."/>
            <person name="Pohl T."/>
            <person name="Merkel B.J."/>
            <person name="Hornburger P."/>
            <person name="Mueller R.-W."/>
            <person name="Bruemmer F."/>
            <person name="Labrenz M."/>
            <person name="Spormann A.M."/>
            <person name="Op Den Camp H."/>
            <person name="Overmann J."/>
            <person name="Amann R."/>
            <person name="Jetten M.S.M."/>
            <person name="Mascher T."/>
            <person name="Medema M.H."/>
            <person name="Devos D.P."/>
            <person name="Kaster A.-K."/>
            <person name="Ovreas L."/>
            <person name="Rohde M."/>
            <person name="Galperin M.Y."/>
            <person name="Jogler C."/>
        </authorList>
    </citation>
    <scope>NUCLEOTIDE SEQUENCE [LARGE SCALE GENOMIC DNA]</scope>
    <source>
        <strain evidence="4 5">CA13</strain>
    </source>
</reference>
<dbReference type="GO" id="GO:0008239">
    <property type="term" value="F:dipeptidyl-peptidase activity"/>
    <property type="evidence" value="ECO:0007669"/>
    <property type="project" value="TreeGrafter"/>
</dbReference>
<dbReference type="EC" id="3.4.14.12" evidence="4"/>
<protein>
    <submittedName>
        <fullName evidence="4">Prolyl tripeptidyl peptidase</fullName>
        <ecNumber evidence="4">3.4.14.12</ecNumber>
    </submittedName>
</protein>
<dbReference type="Pfam" id="PF00930">
    <property type="entry name" value="DPPIV_N"/>
    <property type="match status" value="1"/>
</dbReference>
<dbReference type="Proteomes" id="UP000315010">
    <property type="component" value="Unassembled WGS sequence"/>
</dbReference>
<evidence type="ECO:0000313" key="4">
    <source>
        <dbReference type="EMBL" id="TWT79823.1"/>
    </source>
</evidence>
<feature type="signal peptide" evidence="1">
    <location>
        <begin position="1"/>
        <end position="21"/>
    </location>
</feature>
<keyword evidence="4" id="KW-0378">Hydrolase</keyword>
<evidence type="ECO:0000259" key="3">
    <source>
        <dbReference type="Pfam" id="PF00930"/>
    </source>
</evidence>
<dbReference type="InterPro" id="IPR050278">
    <property type="entry name" value="Serine_Prot_S9B/DPPIV"/>
</dbReference>
<evidence type="ECO:0000313" key="5">
    <source>
        <dbReference type="Proteomes" id="UP000315010"/>
    </source>
</evidence>
<accession>A0A5C5YZH3</accession>
<gene>
    <name evidence="4" type="primary">ptpA_2</name>
    <name evidence="4" type="ORF">CA13_12300</name>
</gene>
<sequence precursor="true">MIRIDCFSFFAGLLACFPAIAQEAPDAVQTKPSLSIETIFEGSEFSAQSYSVRWLENDGRPTAFTTLKPSEAYPKFNDIIRHDAATGETQVMVAAAELVPSGESDPLSIDDYAWTADQNLLLIFTNSKRVWRVNSRGDYWLLDRSSRQLRKLGGSEGSESSMMFAKLSPSGKQVTFVRDRNLYVEDLLDDTITPLTFTDSDTIINGTTDWVYEEEFRLRDAFQWSPDGKRIAFWQINTEGVEKFPLVNNTDSLYPRVTWFAYPKAGTRNPICRVGVVSLESKATIWMDLPGDNRDHYVPWIDWMPTESGNDEKTANSSQLLIQQLNRLQNTNKLFIADANSGSTKLLMTETDDAWVDVHDELLWFDSGKQFTWVGERSGWRKICIVDASSGISTWTPPGDLDVIQLLHVDEENKRLYFIASPNNATERYLYGVKFGGDGLKRISPADADGTHSYDIAQDGKFAVHTFSRTGSPPVVDLVSLPTHNSIRVLEENTKARENVAALPSIDTEFFRVTVNDDVQLDAWCMKPASFDPSKTYPLLVYVYGEPAGSTVTNQWGGSTYLWHRMLAERGYVVMSFDNRGAKVPRGREFRKSVYGKIGSIGPKDQADAVRQVLADRPYLDPQRVGIWGWSGGGSSTLHAMFKYPDVYKTGIAVAPVPNQRYYDTIYQERYMGLPQSNVDGYREGSPINFADGLKGDLLIIHGTGDDNCHYQTVEMLIDELVAKNKPFDMMAYPNRSHSIKERKGTKRHLRERMLRFLDEHLK</sequence>
<keyword evidence="5" id="KW-1185">Reference proteome</keyword>
<proteinExistence type="predicted"/>
<feature type="chain" id="PRO_5023045461" evidence="1">
    <location>
        <begin position="22"/>
        <end position="763"/>
    </location>
</feature>
<evidence type="ECO:0000256" key="1">
    <source>
        <dbReference type="SAM" id="SignalP"/>
    </source>
</evidence>
<dbReference type="InterPro" id="IPR001375">
    <property type="entry name" value="Peptidase_S9_cat"/>
</dbReference>
<dbReference type="GO" id="GO:0008236">
    <property type="term" value="F:serine-type peptidase activity"/>
    <property type="evidence" value="ECO:0007669"/>
    <property type="project" value="InterPro"/>
</dbReference>
<name>A0A5C5YZH3_9BACT</name>
<comment type="caution">
    <text evidence="4">The sequence shown here is derived from an EMBL/GenBank/DDBJ whole genome shotgun (WGS) entry which is preliminary data.</text>
</comment>
<evidence type="ECO:0000259" key="2">
    <source>
        <dbReference type="Pfam" id="PF00326"/>
    </source>
</evidence>
<dbReference type="Gene3D" id="3.40.50.1820">
    <property type="entry name" value="alpha/beta hydrolase"/>
    <property type="match status" value="1"/>
</dbReference>
<dbReference type="SUPFAM" id="SSF82171">
    <property type="entry name" value="DPP6 N-terminal domain-like"/>
    <property type="match status" value="1"/>
</dbReference>
<dbReference type="AlphaFoldDB" id="A0A5C5YZH3"/>
<dbReference type="InterPro" id="IPR029058">
    <property type="entry name" value="AB_hydrolase_fold"/>
</dbReference>
<feature type="domain" description="Dipeptidylpeptidase IV N-terminal" evidence="3">
    <location>
        <begin position="116"/>
        <end position="474"/>
    </location>
</feature>
<dbReference type="InterPro" id="IPR002469">
    <property type="entry name" value="Peptidase_S9B_N"/>
</dbReference>
<feature type="domain" description="Peptidase S9 prolyl oligopeptidase catalytic" evidence="2">
    <location>
        <begin position="566"/>
        <end position="763"/>
    </location>
</feature>
<dbReference type="Pfam" id="PF00326">
    <property type="entry name" value="Peptidase_S9"/>
    <property type="match status" value="1"/>
</dbReference>
<dbReference type="PROSITE" id="PS51257">
    <property type="entry name" value="PROKAR_LIPOPROTEIN"/>
    <property type="match status" value="1"/>
</dbReference>
<dbReference type="EMBL" id="SJPJ01000001">
    <property type="protein sequence ID" value="TWT79823.1"/>
    <property type="molecule type" value="Genomic_DNA"/>
</dbReference>
<dbReference type="Gene3D" id="2.140.10.30">
    <property type="entry name" value="Dipeptidylpeptidase IV, N-terminal domain"/>
    <property type="match status" value="1"/>
</dbReference>
<dbReference type="SUPFAM" id="SSF53474">
    <property type="entry name" value="alpha/beta-Hydrolases"/>
    <property type="match status" value="1"/>
</dbReference>
<dbReference type="GO" id="GO:0006508">
    <property type="term" value="P:proteolysis"/>
    <property type="evidence" value="ECO:0007669"/>
    <property type="project" value="InterPro"/>
</dbReference>